<evidence type="ECO:0000256" key="4">
    <source>
        <dbReference type="ARBA" id="ARBA00023136"/>
    </source>
</evidence>
<evidence type="ECO:0000256" key="6">
    <source>
        <dbReference type="SAM" id="Phobius"/>
    </source>
</evidence>
<feature type="region of interest" description="Disordered" evidence="5">
    <location>
        <begin position="1"/>
        <end position="30"/>
    </location>
</feature>
<dbReference type="InterPro" id="IPR003510">
    <property type="entry name" value="Fumarate_red_C"/>
</dbReference>
<dbReference type="InterPro" id="IPR034804">
    <property type="entry name" value="SQR/QFR_C/D"/>
</dbReference>
<keyword evidence="4 6" id="KW-0472">Membrane</keyword>
<sequence>MSAPGAIQGEPAEAGREAGSPHDQVAASRAHPNRLPADWWRRNPRYLMYIVREFTAVPIAIWMVWFLIEIARMRGGATGYRPHQSLAFVIFSVVCLAFALWHSFTFLRLSGLIVRIPLGQRTVPAGVIVGGSFALLVLATVVVGGLLTLGGR</sequence>
<evidence type="ECO:0000256" key="5">
    <source>
        <dbReference type="SAM" id="MobiDB-lite"/>
    </source>
</evidence>
<feature type="transmembrane region" description="Helical" evidence="6">
    <location>
        <begin position="88"/>
        <end position="107"/>
    </location>
</feature>
<reference evidence="7" key="1">
    <citation type="submission" date="2020-10" db="EMBL/GenBank/DDBJ databases">
        <title>Ca. Dormibacterota MAGs.</title>
        <authorList>
            <person name="Montgomery K."/>
        </authorList>
    </citation>
    <scope>NUCLEOTIDE SEQUENCE [LARGE SCALE GENOMIC DNA]</scope>
    <source>
        <strain evidence="7">SC8812_S17_10</strain>
    </source>
</reference>
<dbReference type="RefSeq" id="WP_338204743.1">
    <property type="nucleotide sequence ID" value="NZ_JAEKNR010000217.1"/>
</dbReference>
<comment type="caution">
    <text evidence="7">The sequence shown here is derived from an EMBL/GenBank/DDBJ whole genome shotgun (WGS) entry which is preliminary data.</text>
</comment>
<dbReference type="Proteomes" id="UP000612893">
    <property type="component" value="Unassembled WGS sequence"/>
</dbReference>
<evidence type="ECO:0000256" key="2">
    <source>
        <dbReference type="ARBA" id="ARBA00022692"/>
    </source>
</evidence>
<keyword evidence="2 6" id="KW-0812">Transmembrane</keyword>
<dbReference type="AlphaFoldDB" id="A0A934KBN8"/>
<dbReference type="EMBL" id="JAEKNR010000217">
    <property type="protein sequence ID" value="MBJ7600782.1"/>
    <property type="molecule type" value="Genomic_DNA"/>
</dbReference>
<proteinExistence type="predicted"/>
<dbReference type="SUPFAM" id="SSF81343">
    <property type="entry name" value="Fumarate reductase respiratory complex transmembrane subunits"/>
    <property type="match status" value="1"/>
</dbReference>
<dbReference type="Gene3D" id="1.20.1300.10">
    <property type="entry name" value="Fumarate reductase/succinate dehydrogenase, transmembrane subunit"/>
    <property type="match status" value="1"/>
</dbReference>
<accession>A0A934KBN8</accession>
<organism evidence="7 8">
    <name type="scientific">Candidatus Nephthysia bennettiae</name>
    <dbReference type="NCBI Taxonomy" id="3127016"/>
    <lineage>
        <taxon>Bacteria</taxon>
        <taxon>Bacillati</taxon>
        <taxon>Candidatus Dormiibacterota</taxon>
        <taxon>Candidatus Dormibacteria</taxon>
        <taxon>Candidatus Dormibacterales</taxon>
        <taxon>Candidatus Dormibacteraceae</taxon>
        <taxon>Candidatus Nephthysia</taxon>
    </lineage>
</organism>
<gene>
    <name evidence="7" type="ORF">JF922_22265</name>
</gene>
<keyword evidence="1" id="KW-1003">Cell membrane</keyword>
<feature type="transmembrane region" description="Helical" evidence="6">
    <location>
        <begin position="46"/>
        <end position="68"/>
    </location>
</feature>
<name>A0A934KBN8_9BACT</name>
<evidence type="ECO:0000313" key="7">
    <source>
        <dbReference type="EMBL" id="MBJ7600782.1"/>
    </source>
</evidence>
<keyword evidence="8" id="KW-1185">Reference proteome</keyword>
<evidence type="ECO:0000256" key="3">
    <source>
        <dbReference type="ARBA" id="ARBA00022989"/>
    </source>
</evidence>
<evidence type="ECO:0008006" key="9">
    <source>
        <dbReference type="Google" id="ProtNLM"/>
    </source>
</evidence>
<feature type="transmembrane region" description="Helical" evidence="6">
    <location>
        <begin position="127"/>
        <end position="149"/>
    </location>
</feature>
<keyword evidence="3 6" id="KW-1133">Transmembrane helix</keyword>
<protein>
    <recommendedName>
        <fullName evidence="9">Fumarate reductase subunit C</fullName>
    </recommendedName>
</protein>
<dbReference type="GO" id="GO:0016020">
    <property type="term" value="C:membrane"/>
    <property type="evidence" value="ECO:0007669"/>
    <property type="project" value="InterPro"/>
</dbReference>
<evidence type="ECO:0000313" key="8">
    <source>
        <dbReference type="Proteomes" id="UP000612893"/>
    </source>
</evidence>
<dbReference type="Pfam" id="PF02300">
    <property type="entry name" value="Fumarate_red_C"/>
    <property type="match status" value="1"/>
</dbReference>
<evidence type="ECO:0000256" key="1">
    <source>
        <dbReference type="ARBA" id="ARBA00022475"/>
    </source>
</evidence>